<dbReference type="EMBL" id="LT629701">
    <property type="protein sequence ID" value="SDM58945.1"/>
    <property type="molecule type" value="Genomic_DNA"/>
</dbReference>
<name>A0A1G9UHC7_ALLAB</name>
<dbReference type="InterPro" id="IPR040999">
    <property type="entry name" value="Mak_N_cap"/>
</dbReference>
<sequence>MAKVHVGTTLTPHFREFLPRWVARQRWYRGTGVPELSPVGFFRFEDPAGEVGIETHLVTDGAELYQIPMTYRGEPLAGAAPEALIVTAEHSVLGTRWIYDGKPIRCGVSGCWTSFVPTVLPSRAVGSAIRPKRAVRRWCRRRRRCGWSCRVC</sequence>
<proteinExistence type="predicted"/>
<evidence type="ECO:0000256" key="4">
    <source>
        <dbReference type="ARBA" id="ARBA00022840"/>
    </source>
</evidence>
<feature type="domain" description="Maltokinase N-terminal cap" evidence="5">
    <location>
        <begin position="21"/>
        <end position="101"/>
    </location>
</feature>
<keyword evidence="3" id="KW-0418">Kinase</keyword>
<keyword evidence="1" id="KW-0808">Transferase</keyword>
<keyword evidence="4" id="KW-0067">ATP-binding</keyword>
<gene>
    <name evidence="6" type="ORF">SAMN04489726_2394</name>
</gene>
<accession>A0A1G9UHC7</accession>
<organism evidence="6 7">
    <name type="scientific">Allokutzneria albata</name>
    <name type="common">Kibdelosporangium albatum</name>
    <dbReference type="NCBI Taxonomy" id="211114"/>
    <lineage>
        <taxon>Bacteria</taxon>
        <taxon>Bacillati</taxon>
        <taxon>Actinomycetota</taxon>
        <taxon>Actinomycetes</taxon>
        <taxon>Pseudonocardiales</taxon>
        <taxon>Pseudonocardiaceae</taxon>
        <taxon>Allokutzneria</taxon>
    </lineage>
</organism>
<dbReference type="GO" id="GO:0016301">
    <property type="term" value="F:kinase activity"/>
    <property type="evidence" value="ECO:0007669"/>
    <property type="project" value="UniProtKB-KW"/>
</dbReference>
<keyword evidence="7" id="KW-1185">Reference proteome</keyword>
<dbReference type="AlphaFoldDB" id="A0A1G9UHC7"/>
<evidence type="ECO:0000256" key="3">
    <source>
        <dbReference type="ARBA" id="ARBA00022777"/>
    </source>
</evidence>
<dbReference type="Pfam" id="PF18085">
    <property type="entry name" value="Mak_N_cap"/>
    <property type="match status" value="1"/>
</dbReference>
<evidence type="ECO:0000313" key="7">
    <source>
        <dbReference type="Proteomes" id="UP000183376"/>
    </source>
</evidence>
<keyword evidence="2" id="KW-0547">Nucleotide-binding</keyword>
<protein>
    <recommendedName>
        <fullName evidence="5">Maltokinase N-terminal cap domain-containing protein</fullName>
    </recommendedName>
</protein>
<dbReference type="Proteomes" id="UP000183376">
    <property type="component" value="Chromosome I"/>
</dbReference>
<evidence type="ECO:0000313" key="6">
    <source>
        <dbReference type="EMBL" id="SDM58945.1"/>
    </source>
</evidence>
<evidence type="ECO:0000256" key="1">
    <source>
        <dbReference type="ARBA" id="ARBA00022679"/>
    </source>
</evidence>
<evidence type="ECO:0000259" key="5">
    <source>
        <dbReference type="Pfam" id="PF18085"/>
    </source>
</evidence>
<dbReference type="GO" id="GO:0005524">
    <property type="term" value="F:ATP binding"/>
    <property type="evidence" value="ECO:0007669"/>
    <property type="project" value="UniProtKB-KW"/>
</dbReference>
<evidence type="ECO:0000256" key="2">
    <source>
        <dbReference type="ARBA" id="ARBA00022741"/>
    </source>
</evidence>
<reference evidence="6 7" key="1">
    <citation type="submission" date="2016-10" db="EMBL/GenBank/DDBJ databases">
        <authorList>
            <person name="de Groot N.N."/>
        </authorList>
    </citation>
    <scope>NUCLEOTIDE SEQUENCE [LARGE SCALE GENOMIC DNA]</scope>
    <source>
        <strain evidence="6 7">DSM 44149</strain>
    </source>
</reference>
<dbReference type="STRING" id="211114.SAMN04489726_2394"/>